<keyword evidence="3" id="KW-1185">Reference proteome</keyword>
<accession>A0A5N6Q248</accession>
<dbReference type="EMBL" id="SZYD01000001">
    <property type="protein sequence ID" value="KAD7478503.1"/>
    <property type="molecule type" value="Genomic_DNA"/>
</dbReference>
<dbReference type="Proteomes" id="UP000326396">
    <property type="component" value="Linkage Group LG1"/>
</dbReference>
<proteinExistence type="predicted"/>
<organism evidence="2 3">
    <name type="scientific">Mikania micrantha</name>
    <name type="common">bitter vine</name>
    <dbReference type="NCBI Taxonomy" id="192012"/>
    <lineage>
        <taxon>Eukaryota</taxon>
        <taxon>Viridiplantae</taxon>
        <taxon>Streptophyta</taxon>
        <taxon>Embryophyta</taxon>
        <taxon>Tracheophyta</taxon>
        <taxon>Spermatophyta</taxon>
        <taxon>Magnoliopsida</taxon>
        <taxon>eudicotyledons</taxon>
        <taxon>Gunneridae</taxon>
        <taxon>Pentapetalae</taxon>
        <taxon>asterids</taxon>
        <taxon>campanulids</taxon>
        <taxon>Asterales</taxon>
        <taxon>Asteraceae</taxon>
        <taxon>Asteroideae</taxon>
        <taxon>Heliantheae alliance</taxon>
        <taxon>Eupatorieae</taxon>
        <taxon>Mikania</taxon>
    </lineage>
</organism>
<name>A0A5N6Q248_9ASTR</name>
<comment type="caution">
    <text evidence="2">The sequence shown here is derived from an EMBL/GenBank/DDBJ whole genome shotgun (WGS) entry which is preliminary data.</text>
</comment>
<gene>
    <name evidence="2" type="ORF">E3N88_01639</name>
</gene>
<evidence type="ECO:0000256" key="1">
    <source>
        <dbReference type="SAM" id="MobiDB-lite"/>
    </source>
</evidence>
<evidence type="ECO:0000313" key="2">
    <source>
        <dbReference type="EMBL" id="KAD7478503.1"/>
    </source>
</evidence>
<evidence type="ECO:0000313" key="3">
    <source>
        <dbReference type="Proteomes" id="UP000326396"/>
    </source>
</evidence>
<sequence>MIKRSTSNYEAVSVDHSFLVLQVLNSLIELIHTNNELGNRVQDPVKHERSRYKQRVALALHDRFLVMEMIGGQAVHRFAAGPGFVLPVDVQQQEDAKRDDGEEGFEEAGCNGDQAFPEGAQAGKS</sequence>
<feature type="region of interest" description="Disordered" evidence="1">
    <location>
        <begin position="91"/>
        <end position="125"/>
    </location>
</feature>
<dbReference type="AlphaFoldDB" id="A0A5N6Q248"/>
<dbReference type="OrthoDB" id="10587962at2759"/>
<reference evidence="2 3" key="1">
    <citation type="submission" date="2019-05" db="EMBL/GenBank/DDBJ databases">
        <title>Mikania micrantha, genome provides insights into the molecular mechanism of rapid growth.</title>
        <authorList>
            <person name="Liu B."/>
        </authorList>
    </citation>
    <scope>NUCLEOTIDE SEQUENCE [LARGE SCALE GENOMIC DNA]</scope>
    <source>
        <strain evidence="2">NLD-2019</strain>
        <tissue evidence="2">Leaf</tissue>
    </source>
</reference>
<protein>
    <submittedName>
        <fullName evidence="2">Uncharacterized protein</fullName>
    </submittedName>
</protein>